<evidence type="ECO:0000313" key="1">
    <source>
        <dbReference type="EMBL" id="RAJ94014.1"/>
    </source>
</evidence>
<evidence type="ECO:0008006" key="3">
    <source>
        <dbReference type="Google" id="ProtNLM"/>
    </source>
</evidence>
<evidence type="ECO:0000313" key="2">
    <source>
        <dbReference type="Proteomes" id="UP000248790"/>
    </source>
</evidence>
<comment type="caution">
    <text evidence="1">The sequence shown here is derived from an EMBL/GenBank/DDBJ whole genome shotgun (WGS) entry which is preliminary data.</text>
</comment>
<gene>
    <name evidence="1" type="ORF">LX87_03898</name>
</gene>
<dbReference type="OrthoDB" id="7950977at2"/>
<dbReference type="EMBL" id="QLMC01000005">
    <property type="protein sequence ID" value="RAJ94014.1"/>
    <property type="molecule type" value="Genomic_DNA"/>
</dbReference>
<accession>A0A327WP74</accession>
<keyword evidence="2" id="KW-1185">Reference proteome</keyword>
<reference evidence="1 2" key="1">
    <citation type="submission" date="2018-06" db="EMBL/GenBank/DDBJ databases">
        <title>Genomic Encyclopedia of Archaeal and Bacterial Type Strains, Phase II (KMG-II): from individual species to whole genera.</title>
        <authorList>
            <person name="Goeker M."/>
        </authorList>
    </citation>
    <scope>NUCLEOTIDE SEQUENCE [LARGE SCALE GENOMIC DNA]</scope>
    <source>
        <strain evidence="1 2">DSM 21851</strain>
    </source>
</reference>
<name>A0A327WP74_LARAB</name>
<dbReference type="Proteomes" id="UP000248790">
    <property type="component" value="Unassembled WGS sequence"/>
</dbReference>
<organism evidence="1 2">
    <name type="scientific">Larkinella arboricola</name>
    <dbReference type="NCBI Taxonomy" id="643671"/>
    <lineage>
        <taxon>Bacteria</taxon>
        <taxon>Pseudomonadati</taxon>
        <taxon>Bacteroidota</taxon>
        <taxon>Cytophagia</taxon>
        <taxon>Cytophagales</taxon>
        <taxon>Spirosomataceae</taxon>
        <taxon>Larkinella</taxon>
    </lineage>
</organism>
<dbReference type="SUPFAM" id="SSF47789">
    <property type="entry name" value="C-terminal domain of RNA polymerase alpha subunit"/>
    <property type="match status" value="1"/>
</dbReference>
<proteinExistence type="predicted"/>
<sequence length="67" mass="7529">MKSHPFNRLGKPAQRALANAGIESLKQLSEVTEKEFMQLHGVGKQALQIIKAEMLEKNLAFAPERVR</sequence>
<dbReference type="AlphaFoldDB" id="A0A327WP74"/>
<dbReference type="RefSeq" id="WP_111629947.1">
    <property type="nucleotide sequence ID" value="NZ_QLMC01000005.1"/>
</dbReference>
<protein>
    <recommendedName>
        <fullName evidence="3">RNA polymerase alpha subunit</fullName>
    </recommendedName>
</protein>
<dbReference type="Gene3D" id="1.10.150.20">
    <property type="entry name" value="5' to 3' exonuclease, C-terminal subdomain"/>
    <property type="match status" value="1"/>
</dbReference>